<dbReference type="STRING" id="340102.Pars_0750"/>
<dbReference type="HOGENOM" id="CLU_385273_0_0_2"/>
<dbReference type="KEGG" id="pas:Pars_0750"/>
<name>A4WIW9_PYRAR</name>
<sequence>MLIAVAVLATTVVAQMVDQPGQQGGRLFVYLVESDVPLGDEIPHIPGALWALGEQSLVVFVPKDVGLGFVLFTNETAPVPTYDRRYFILALPAGAKPARVRGNATLKTPDGEFPVVFRKPDGGIIEMVAKDLDEALSALRRLGFQPEFRGRARLERGGGPKTGGASTIAATSDVSIAAATPAPSPGSSLYVYGGVYFRPVSVRSSYTEYVVPVYGLSAVSACTNVANAAYIGYDAASLSLGVLILRGTVSGVLIADVYRINADGSCTLIQSSSYTLANKTRVWVSGVNLDNSKNYQLAVRLRVYINTYSGAPTIGINGTVQYLRYYYGNQRNYTLAEMAYATTTDYYGQPSGYSVYNYVDRILIGPYAAFDGLVEGTFTGGVGLQLTTNAVGGGCPGLKWELWLNGMWYVAGSTAYGSYNSGTNGCFYEINTGTYSLSAYPYSYAKSFGGGLFWVLKIAYDNGATPYVRTVLVRTVEVFRAWRWVEQWKDFPDTLDIIWRYPYLASVLEIYGAPANPQVGPYIYHGAVLLRVSYGGDTNQRVMLQVAGRSVSGSYVDYIKGFEVYMRLGVPTKTSTSSVSLYKTNYIVGSTVADITKPELIDLAERILDAINFILIFFSNKVASLLAFLAGQALKAAAGSYGVDIIDNNNIRVWWNAPWTGSESDSLLFAISIPMVTADPYINTPIEVRITKACLDQYCLSPDQGLRGYIQPTNPNLYTQLRHRIVKTWMFRGLTGADMQYTLT</sequence>
<accession>A4WIW9</accession>
<protein>
    <submittedName>
        <fullName evidence="1">Family 66 protein</fullName>
    </submittedName>
</protein>
<gene>
    <name evidence="1" type="ordered locus">Pars_0750</name>
</gene>
<evidence type="ECO:0000313" key="1">
    <source>
        <dbReference type="EMBL" id="ABP50336.1"/>
    </source>
</evidence>
<organism evidence="1 2">
    <name type="scientific">Pyrobaculum arsenaticum (strain DSM 13514 / JCM 11321 / PZ6)</name>
    <dbReference type="NCBI Taxonomy" id="340102"/>
    <lineage>
        <taxon>Archaea</taxon>
        <taxon>Thermoproteota</taxon>
        <taxon>Thermoprotei</taxon>
        <taxon>Thermoproteales</taxon>
        <taxon>Thermoproteaceae</taxon>
        <taxon>Pyrobaculum</taxon>
    </lineage>
</organism>
<evidence type="ECO:0000313" key="2">
    <source>
        <dbReference type="Proteomes" id="UP000001567"/>
    </source>
</evidence>
<dbReference type="EMBL" id="CP000660">
    <property type="protein sequence ID" value="ABP50336.1"/>
    <property type="molecule type" value="Genomic_DNA"/>
</dbReference>
<dbReference type="AlphaFoldDB" id="A4WIW9"/>
<reference evidence="1 2" key="1">
    <citation type="submission" date="2007-04" db="EMBL/GenBank/DDBJ databases">
        <title>Complete sequence of Pyrobaculum arsenaticum DSM 13514.</title>
        <authorList>
            <consortium name="US DOE Joint Genome Institute"/>
            <person name="Copeland A."/>
            <person name="Lucas S."/>
            <person name="Lapidus A."/>
            <person name="Barry K."/>
            <person name="Glavina del Rio T."/>
            <person name="Dalin E."/>
            <person name="Tice H."/>
            <person name="Pitluck S."/>
            <person name="Chain P."/>
            <person name="Malfatti S."/>
            <person name="Shin M."/>
            <person name="Vergez L."/>
            <person name="Schmutz J."/>
            <person name="Larimer F."/>
            <person name="Land M."/>
            <person name="Hauser L."/>
            <person name="Kyrpides N."/>
            <person name="Mikhailova N."/>
            <person name="Cozen A.E."/>
            <person name="Fitz-Gibbon S.T."/>
            <person name="House C.H."/>
            <person name="Saltikov C."/>
            <person name="Lowe T.M."/>
            <person name="Richardson P."/>
        </authorList>
    </citation>
    <scope>NUCLEOTIDE SEQUENCE [LARGE SCALE GENOMIC DNA]</scope>
    <source>
        <strain evidence="2">ATCC 700994 / DSM 13514 / JCM 11321 / PZ6</strain>
    </source>
</reference>
<dbReference type="Proteomes" id="UP000001567">
    <property type="component" value="Chromosome"/>
</dbReference>
<proteinExistence type="predicted"/>